<feature type="region of interest" description="Disordered" evidence="1">
    <location>
        <begin position="1"/>
        <end position="23"/>
    </location>
</feature>
<keyword evidence="5" id="KW-1185">Reference proteome</keyword>
<dbReference type="RefSeq" id="WP_092538815.1">
    <property type="nucleotide sequence ID" value="NZ_FNKQ01000004.1"/>
</dbReference>
<dbReference type="AlphaFoldDB" id="A0A1H1FNU9"/>
<evidence type="ECO:0000313" key="4">
    <source>
        <dbReference type="Proteomes" id="UP000199289"/>
    </source>
</evidence>
<accession>A0A1H1FNU9</accession>
<reference evidence="3" key="1">
    <citation type="submission" date="2016-10" db="EMBL/GenBank/DDBJ databases">
        <authorList>
            <person name="de Groot N.N."/>
        </authorList>
    </citation>
    <scope>NUCLEOTIDE SEQUENCE [LARGE SCALE GENOMIC DNA]</scope>
    <source>
        <strain evidence="3">CGMCC 1.12397</strain>
    </source>
</reference>
<evidence type="ECO:0000313" key="5">
    <source>
        <dbReference type="Proteomes" id="UP000255421"/>
    </source>
</evidence>
<dbReference type="EMBL" id="FNKQ01000004">
    <property type="protein sequence ID" value="SDR02591.1"/>
    <property type="molecule type" value="Genomic_DNA"/>
</dbReference>
<gene>
    <name evidence="2" type="ORF">DWB78_15345</name>
    <name evidence="3" type="ORF">SAMN05216278_3321</name>
</gene>
<evidence type="ECO:0000313" key="3">
    <source>
        <dbReference type="EMBL" id="SDR02591.1"/>
    </source>
</evidence>
<reference evidence="2 5" key="3">
    <citation type="submission" date="2018-07" db="EMBL/GenBank/DDBJ databases">
        <title>Genome sequence of extremly halophilic archaeon Halopelagius longus strain BC12-B1.</title>
        <authorList>
            <person name="Zhang X."/>
        </authorList>
    </citation>
    <scope>NUCLEOTIDE SEQUENCE [LARGE SCALE GENOMIC DNA]</scope>
    <source>
        <strain evidence="2 5">BC12-B1</strain>
    </source>
</reference>
<feature type="compositionally biased region" description="Basic and acidic residues" evidence="1">
    <location>
        <begin position="1"/>
        <end position="10"/>
    </location>
</feature>
<reference evidence="4" key="2">
    <citation type="submission" date="2016-10" db="EMBL/GenBank/DDBJ databases">
        <authorList>
            <person name="Varghese N."/>
            <person name="Submissions S."/>
        </authorList>
    </citation>
    <scope>NUCLEOTIDE SEQUENCE [LARGE SCALE GENOMIC DNA]</scope>
    <source>
        <strain evidence="4">CGMCC 1.12397</strain>
    </source>
</reference>
<organism evidence="3 4">
    <name type="scientific">Halopelagius longus</name>
    <dbReference type="NCBI Taxonomy" id="1236180"/>
    <lineage>
        <taxon>Archaea</taxon>
        <taxon>Methanobacteriati</taxon>
        <taxon>Methanobacteriota</taxon>
        <taxon>Stenosarchaea group</taxon>
        <taxon>Halobacteria</taxon>
        <taxon>Halobacteriales</taxon>
        <taxon>Haloferacaceae</taxon>
    </lineage>
</organism>
<proteinExistence type="predicted"/>
<protein>
    <submittedName>
        <fullName evidence="3">Uncharacterized protein</fullName>
    </submittedName>
</protein>
<feature type="region of interest" description="Disordered" evidence="1">
    <location>
        <begin position="192"/>
        <end position="233"/>
    </location>
</feature>
<feature type="compositionally biased region" description="Low complexity" evidence="1">
    <location>
        <begin position="218"/>
        <end position="233"/>
    </location>
</feature>
<evidence type="ECO:0000256" key="1">
    <source>
        <dbReference type="SAM" id="MobiDB-lite"/>
    </source>
</evidence>
<dbReference type="OrthoDB" id="291764at2157"/>
<sequence length="282" mass="30461">MTRDDLRTAAEDSANPHGDSSGVVFDRRTAIKTAVAGLGAVTLPWGTAAASSRTDAQSDDLHSLMITANGPLEYEFTVDGTMEADTEHGDFSADEDDEPHYVENSPSVYTVKDETGPTLENAGGTAFHGDRFLVDYYVHLTLDAHPDYEANVYIDETLVTPEELNRMQLTDPSLHTVTIAANGPTSYELQVEPEMTPDRKGGNFSADDDDAPTENDDGTFTAAGTTGPLPADAGATTVLGDRYLFSGSVETLDLQLSDSSHETYVFLDEKPVDPEVVRENRF</sequence>
<evidence type="ECO:0000313" key="2">
    <source>
        <dbReference type="EMBL" id="RDI70005.1"/>
    </source>
</evidence>
<dbReference type="Proteomes" id="UP000255421">
    <property type="component" value="Unassembled WGS sequence"/>
</dbReference>
<feature type="compositionally biased region" description="Acidic residues" evidence="1">
    <location>
        <begin position="206"/>
        <end position="217"/>
    </location>
</feature>
<name>A0A1H1FNU9_9EURY</name>
<dbReference type="EMBL" id="QQST01000002">
    <property type="protein sequence ID" value="RDI70005.1"/>
    <property type="molecule type" value="Genomic_DNA"/>
</dbReference>
<dbReference type="Proteomes" id="UP000199289">
    <property type="component" value="Unassembled WGS sequence"/>
</dbReference>